<reference evidence="3 4" key="1">
    <citation type="submission" date="2020-08" db="EMBL/GenBank/DDBJ databases">
        <title>Genome sequence of Erysipelothrix inopinata DSM 15511T.</title>
        <authorList>
            <person name="Hyun D.-W."/>
            <person name="Bae J.-W."/>
        </authorList>
    </citation>
    <scope>NUCLEOTIDE SEQUENCE [LARGE SCALE GENOMIC DNA]</scope>
    <source>
        <strain evidence="3 4">DSM 15511</strain>
    </source>
</reference>
<sequence length="254" mass="29130">MLEHLKSLGLTETEARCYLCLYENGEQSGYEVAKNLGISRSNVYASLASLHQKGMCRVSDEKTSIYFAVDINEVIDQMKVEFKTSARYLEANLHRKGNDVYQFFSINGYDQIMSAAKRMIATAKKSVLIDVWNEDLAPLLNYLEEAEYHGVDVKLVTFKPIETSLKTVILDQKVMPQQERDFSILVDEKKVLIGTFNYEYNSSALETEHPTLVRRVLAEHHHDVIISKLSEEFKDQIQALYDGDIYNIIKDSKN</sequence>
<dbReference type="InterPro" id="IPR036390">
    <property type="entry name" value="WH_DNA-bd_sf"/>
</dbReference>
<feature type="domain" description="Transcription regulator TrmB C-terminal" evidence="2">
    <location>
        <begin position="104"/>
        <end position="196"/>
    </location>
</feature>
<dbReference type="SUPFAM" id="SSF56024">
    <property type="entry name" value="Phospholipase D/nuclease"/>
    <property type="match status" value="1"/>
</dbReference>
<keyword evidence="4" id="KW-1185">Reference proteome</keyword>
<dbReference type="InterPro" id="IPR021586">
    <property type="entry name" value="Tscrpt_reg_TrmB_C"/>
</dbReference>
<dbReference type="CDD" id="cd09124">
    <property type="entry name" value="PLDc_like_TrmB_middle"/>
    <property type="match status" value="1"/>
</dbReference>
<proteinExistence type="predicted"/>
<evidence type="ECO:0000259" key="1">
    <source>
        <dbReference type="Pfam" id="PF01978"/>
    </source>
</evidence>
<dbReference type="Proteomes" id="UP000515928">
    <property type="component" value="Chromosome"/>
</dbReference>
<organism evidence="3 4">
    <name type="scientific">Erysipelothrix inopinata</name>
    <dbReference type="NCBI Taxonomy" id="225084"/>
    <lineage>
        <taxon>Bacteria</taxon>
        <taxon>Bacillati</taxon>
        <taxon>Bacillota</taxon>
        <taxon>Erysipelotrichia</taxon>
        <taxon>Erysipelotrichales</taxon>
        <taxon>Erysipelotrichaceae</taxon>
        <taxon>Erysipelothrix</taxon>
    </lineage>
</organism>
<evidence type="ECO:0000313" key="4">
    <source>
        <dbReference type="Proteomes" id="UP000515928"/>
    </source>
</evidence>
<dbReference type="InterPro" id="IPR002831">
    <property type="entry name" value="Tscrpt_reg_TrmB_N"/>
</dbReference>
<dbReference type="KEGG" id="eio:H9L01_07175"/>
<dbReference type="RefSeq" id="WP_187533280.1">
    <property type="nucleotide sequence ID" value="NZ_CBCSHU010000011.1"/>
</dbReference>
<name>A0A7G9RX23_9FIRM</name>
<evidence type="ECO:0000259" key="2">
    <source>
        <dbReference type="Pfam" id="PF11495"/>
    </source>
</evidence>
<dbReference type="SUPFAM" id="SSF46785">
    <property type="entry name" value="Winged helix' DNA-binding domain"/>
    <property type="match status" value="1"/>
</dbReference>
<dbReference type="EMBL" id="CP060715">
    <property type="protein sequence ID" value="QNN60148.1"/>
    <property type="molecule type" value="Genomic_DNA"/>
</dbReference>
<dbReference type="InterPro" id="IPR036388">
    <property type="entry name" value="WH-like_DNA-bd_sf"/>
</dbReference>
<accession>A0A7G9RX23</accession>
<gene>
    <name evidence="3" type="ORF">H9L01_07175</name>
</gene>
<dbReference type="Gene3D" id="1.10.10.10">
    <property type="entry name" value="Winged helix-like DNA-binding domain superfamily/Winged helix DNA-binding domain"/>
    <property type="match status" value="1"/>
</dbReference>
<evidence type="ECO:0000313" key="3">
    <source>
        <dbReference type="EMBL" id="QNN60148.1"/>
    </source>
</evidence>
<dbReference type="InterPro" id="IPR051797">
    <property type="entry name" value="TrmB-like"/>
</dbReference>
<dbReference type="Pfam" id="PF01978">
    <property type="entry name" value="TrmB"/>
    <property type="match status" value="1"/>
</dbReference>
<dbReference type="AlphaFoldDB" id="A0A7G9RX23"/>
<dbReference type="PANTHER" id="PTHR34293">
    <property type="entry name" value="HTH-TYPE TRANSCRIPTIONAL REGULATOR TRMBL2"/>
    <property type="match status" value="1"/>
</dbReference>
<feature type="domain" description="Transcription regulator TrmB N-terminal" evidence="1">
    <location>
        <begin position="5"/>
        <end position="71"/>
    </location>
</feature>
<dbReference type="Pfam" id="PF11495">
    <property type="entry name" value="Regulator_TrmB"/>
    <property type="match status" value="1"/>
</dbReference>
<dbReference type="PANTHER" id="PTHR34293:SF1">
    <property type="entry name" value="HTH-TYPE TRANSCRIPTIONAL REGULATOR TRMBL2"/>
    <property type="match status" value="1"/>
</dbReference>
<protein>
    <submittedName>
        <fullName evidence="3">TrmB family transcriptional regulator</fullName>
    </submittedName>
</protein>